<dbReference type="PANTHER" id="PTHR30087:SF0">
    <property type="entry name" value="INNER MEMBRANE PROTEIN"/>
    <property type="match status" value="1"/>
</dbReference>
<comment type="caution">
    <text evidence="2">The sequence shown here is derived from an EMBL/GenBank/DDBJ whole genome shotgun (WGS) entry which is preliminary data.</text>
</comment>
<evidence type="ECO:0000313" key="2">
    <source>
        <dbReference type="EMBL" id="PMP68359.1"/>
    </source>
</evidence>
<protein>
    <submittedName>
        <fullName evidence="2">DUF1722 domain-containing protein</fullName>
    </submittedName>
</protein>
<dbReference type="Pfam" id="PF04463">
    <property type="entry name" value="2-thiour_desulf"/>
    <property type="match status" value="1"/>
</dbReference>
<dbReference type="AlphaFoldDB" id="A0A2N7PPZ4"/>
<accession>A0A2N7PPZ4</accession>
<dbReference type="PANTHER" id="PTHR30087">
    <property type="entry name" value="INNER MEMBRANE PROTEIN"/>
    <property type="match status" value="1"/>
</dbReference>
<dbReference type="InterPro" id="IPR013560">
    <property type="entry name" value="DUF1722"/>
</dbReference>
<gene>
    <name evidence="2" type="ORF">C0190_01585</name>
</gene>
<name>A0A2N7PPZ4_9BACT</name>
<dbReference type="InterPro" id="IPR007553">
    <property type="entry name" value="2-thiour_desulf"/>
</dbReference>
<sequence length="308" mass="36451">MFPKPKIVISKCFFEPVRYDGGIISEPFVENLKKYIESVTFCPEIALGLKVPRPRILIVKIKESERLIQPETGKDLTEDMLKVCQKALAEFKEIDGFLLKAKSPSCGVKSTKLYQNEKIIGKTSGFFARLASETYPYLPLEDEGRLKDFKIRDHFLIRIFAFAEWREFLKDPSPSKLVNFHSRHKYLLMSYNQEFLKKLGQIVASSQYSFQEKLSLYEKYFYRAFQRKTTIRRHINTLQHIFGHISKKLTSKEKRHFFELLEKLKKGWIELSTLLELLKSWALRFEKEYFLFQSYLEPYPAELIKDPE</sequence>
<evidence type="ECO:0000259" key="1">
    <source>
        <dbReference type="Pfam" id="PF08349"/>
    </source>
</evidence>
<evidence type="ECO:0000313" key="3">
    <source>
        <dbReference type="Proteomes" id="UP000235460"/>
    </source>
</evidence>
<reference evidence="2 3" key="1">
    <citation type="submission" date="2018-01" db="EMBL/GenBank/DDBJ databases">
        <title>Metagenomic assembled genomes from two thermal pools in the Uzon Caldera, Kamchatka, Russia.</title>
        <authorList>
            <person name="Wilkins L."/>
            <person name="Ettinger C."/>
        </authorList>
    </citation>
    <scope>NUCLEOTIDE SEQUENCE [LARGE SCALE GENOMIC DNA]</scope>
    <source>
        <strain evidence="2">ZAV-08</strain>
    </source>
</reference>
<dbReference type="EMBL" id="PNIK01000023">
    <property type="protein sequence ID" value="PMP68359.1"/>
    <property type="molecule type" value="Genomic_DNA"/>
</dbReference>
<organism evidence="2 3">
    <name type="scientific">Thermodesulfobacterium geofontis</name>
    <dbReference type="NCBI Taxonomy" id="1295609"/>
    <lineage>
        <taxon>Bacteria</taxon>
        <taxon>Pseudomonadati</taxon>
        <taxon>Thermodesulfobacteriota</taxon>
        <taxon>Thermodesulfobacteria</taxon>
        <taxon>Thermodesulfobacteriales</taxon>
        <taxon>Thermodesulfobacteriaceae</taxon>
        <taxon>Thermodesulfobacterium</taxon>
    </lineage>
</organism>
<proteinExistence type="predicted"/>
<feature type="domain" description="DUF1722" evidence="1">
    <location>
        <begin position="185"/>
        <end position="300"/>
    </location>
</feature>
<dbReference type="Proteomes" id="UP000235460">
    <property type="component" value="Unassembled WGS sequence"/>
</dbReference>
<dbReference type="Pfam" id="PF08349">
    <property type="entry name" value="DUF1722"/>
    <property type="match status" value="1"/>
</dbReference>